<sequence length="731" mass="81235">MPPKSKRGFNLKSLFGFGSSKPKVKGEPRREVQPEGIANGITDRLSDPRGASASSPSPPHRTDPDVLAPQSNMAGPLLDFATGVGSLDAVPSSPSPSPDSIPPPPYLFPQLSPPSAFPSLFANAHNFHLQNLYYHNVQILSPNVDNPSRSEAGWKILLEHTATNALYDSDARFDPPTVDEETRVEVTERITTWIEDHESPTRLLCMTGAAGAGKSALQQTIAERYVQSGALAASFFFSSSDTSRNNLSAIAPTLAYQLGQGHYRLKQWIGEAVDSDHLIFRKSLKRQMGVLIVGPVQRLRSQTDLAAFSSLPCLITIDALDECLSEKHQAELLSLSVRTALEGHLKGIVYHLRLSDDFNATDDIRRTLWRRLREIGVQSGDPLAHPSVWPTEDDVEILVEAASGQFVHAATVIRYVSERRGSPVKRLQTVLNRGDVGALSATGPFAELDLLYTNILLNAKDAWEAANPDPPHDFVVLLRIFEIYRTGSPTFSHTIMAPGYCESDENFCLLLGLDGSMLDKITLDLRSLVSVSKDHLSYGGALQFYHRSFEEFMDTTSRSKGLYRSRVLVAEFLVCYLLRQICDNTNSDVVGGAVQSLLSTISWLLDVEVGRFGKYEISRALYNAFLCFTQEQGWEKFFKALEAGKHYTEIRLGVREVTVLDGLIRLLSSVLEYSMDKDPDQEEIATIRKHHVHLHKQNSTILAREKRKESWEDNFEQAVFFGLNSEDSEDS</sequence>
<keyword evidence="1" id="KW-0677">Repeat</keyword>
<name>A0A4Y7T949_COPMI</name>
<dbReference type="PANTHER" id="PTHR10039">
    <property type="entry name" value="AMELOGENIN"/>
    <property type="match status" value="1"/>
</dbReference>
<feature type="domain" description="Nephrocystin 3-like N-terminal" evidence="3">
    <location>
        <begin position="188"/>
        <end position="338"/>
    </location>
</feature>
<feature type="region of interest" description="Disordered" evidence="2">
    <location>
        <begin position="1"/>
        <end position="107"/>
    </location>
</feature>
<dbReference type="AlphaFoldDB" id="A0A4Y7T949"/>
<feature type="compositionally biased region" description="Basic and acidic residues" evidence="2">
    <location>
        <begin position="24"/>
        <end position="33"/>
    </location>
</feature>
<evidence type="ECO:0000256" key="2">
    <source>
        <dbReference type="SAM" id="MobiDB-lite"/>
    </source>
</evidence>
<organism evidence="4 5">
    <name type="scientific">Coprinellus micaceus</name>
    <name type="common">Glistening ink-cap mushroom</name>
    <name type="synonym">Coprinus micaceus</name>
    <dbReference type="NCBI Taxonomy" id="71717"/>
    <lineage>
        <taxon>Eukaryota</taxon>
        <taxon>Fungi</taxon>
        <taxon>Dikarya</taxon>
        <taxon>Basidiomycota</taxon>
        <taxon>Agaricomycotina</taxon>
        <taxon>Agaricomycetes</taxon>
        <taxon>Agaricomycetidae</taxon>
        <taxon>Agaricales</taxon>
        <taxon>Agaricineae</taxon>
        <taxon>Psathyrellaceae</taxon>
        <taxon>Coprinellus</taxon>
    </lineage>
</organism>
<keyword evidence="5" id="KW-1185">Reference proteome</keyword>
<accession>A0A4Y7T949</accession>
<dbReference type="PANTHER" id="PTHR10039:SF14">
    <property type="entry name" value="NACHT DOMAIN-CONTAINING PROTEIN"/>
    <property type="match status" value="1"/>
</dbReference>
<dbReference type="Gene3D" id="3.40.50.300">
    <property type="entry name" value="P-loop containing nucleotide triphosphate hydrolases"/>
    <property type="match status" value="1"/>
</dbReference>
<dbReference type="Proteomes" id="UP000298030">
    <property type="component" value="Unassembled WGS sequence"/>
</dbReference>
<comment type="caution">
    <text evidence="4">The sequence shown here is derived from an EMBL/GenBank/DDBJ whole genome shotgun (WGS) entry which is preliminary data.</text>
</comment>
<evidence type="ECO:0000313" key="4">
    <source>
        <dbReference type="EMBL" id="TEB30630.1"/>
    </source>
</evidence>
<evidence type="ECO:0000313" key="5">
    <source>
        <dbReference type="Proteomes" id="UP000298030"/>
    </source>
</evidence>
<evidence type="ECO:0000256" key="1">
    <source>
        <dbReference type="ARBA" id="ARBA00022737"/>
    </source>
</evidence>
<dbReference type="InterPro" id="IPR056884">
    <property type="entry name" value="NPHP3-like_N"/>
</dbReference>
<dbReference type="OrthoDB" id="3269932at2759"/>
<evidence type="ECO:0000259" key="3">
    <source>
        <dbReference type="Pfam" id="PF24883"/>
    </source>
</evidence>
<dbReference type="InterPro" id="IPR027417">
    <property type="entry name" value="P-loop_NTPase"/>
</dbReference>
<proteinExistence type="predicted"/>
<gene>
    <name evidence="4" type="ORF">FA13DRAFT_1733489</name>
</gene>
<feature type="compositionally biased region" description="Pro residues" evidence="2">
    <location>
        <begin position="93"/>
        <end position="107"/>
    </location>
</feature>
<dbReference type="Pfam" id="PF24883">
    <property type="entry name" value="NPHP3_N"/>
    <property type="match status" value="1"/>
</dbReference>
<protein>
    <recommendedName>
        <fullName evidence="3">Nephrocystin 3-like N-terminal domain-containing protein</fullName>
    </recommendedName>
</protein>
<dbReference type="EMBL" id="QPFP01000022">
    <property type="protein sequence ID" value="TEB30630.1"/>
    <property type="molecule type" value="Genomic_DNA"/>
</dbReference>
<reference evidence="4 5" key="1">
    <citation type="journal article" date="2019" name="Nat. Ecol. Evol.">
        <title>Megaphylogeny resolves global patterns of mushroom evolution.</title>
        <authorList>
            <person name="Varga T."/>
            <person name="Krizsan K."/>
            <person name="Foldi C."/>
            <person name="Dima B."/>
            <person name="Sanchez-Garcia M."/>
            <person name="Sanchez-Ramirez S."/>
            <person name="Szollosi G.J."/>
            <person name="Szarkandi J.G."/>
            <person name="Papp V."/>
            <person name="Albert L."/>
            <person name="Andreopoulos W."/>
            <person name="Angelini C."/>
            <person name="Antonin V."/>
            <person name="Barry K.W."/>
            <person name="Bougher N.L."/>
            <person name="Buchanan P."/>
            <person name="Buyck B."/>
            <person name="Bense V."/>
            <person name="Catcheside P."/>
            <person name="Chovatia M."/>
            <person name="Cooper J."/>
            <person name="Damon W."/>
            <person name="Desjardin D."/>
            <person name="Finy P."/>
            <person name="Geml J."/>
            <person name="Haridas S."/>
            <person name="Hughes K."/>
            <person name="Justo A."/>
            <person name="Karasinski D."/>
            <person name="Kautmanova I."/>
            <person name="Kiss B."/>
            <person name="Kocsube S."/>
            <person name="Kotiranta H."/>
            <person name="LaButti K.M."/>
            <person name="Lechner B.E."/>
            <person name="Liimatainen K."/>
            <person name="Lipzen A."/>
            <person name="Lukacs Z."/>
            <person name="Mihaltcheva S."/>
            <person name="Morgado L.N."/>
            <person name="Niskanen T."/>
            <person name="Noordeloos M.E."/>
            <person name="Ohm R.A."/>
            <person name="Ortiz-Santana B."/>
            <person name="Ovrebo C."/>
            <person name="Racz N."/>
            <person name="Riley R."/>
            <person name="Savchenko A."/>
            <person name="Shiryaev A."/>
            <person name="Soop K."/>
            <person name="Spirin V."/>
            <person name="Szebenyi C."/>
            <person name="Tomsovsky M."/>
            <person name="Tulloss R.E."/>
            <person name="Uehling J."/>
            <person name="Grigoriev I.V."/>
            <person name="Vagvolgyi C."/>
            <person name="Papp T."/>
            <person name="Martin F.M."/>
            <person name="Miettinen O."/>
            <person name="Hibbett D.S."/>
            <person name="Nagy L.G."/>
        </authorList>
    </citation>
    <scope>NUCLEOTIDE SEQUENCE [LARGE SCALE GENOMIC DNA]</scope>
    <source>
        <strain evidence="4 5">FP101781</strain>
    </source>
</reference>
<dbReference type="STRING" id="71717.A0A4Y7T949"/>